<sequence>MELSPSTPPKGRTERDPSLRTPIESFRGSKTTRKKKRNFSNFSSSSFKEEAGGRISIRSSFFFIVEMQLYHHPYSLDSQKVRLVLEEKGIDYTSYHVNPLTGKHMDSSFFRMNPSSKLPVLQNGSHIIYQVMDIIQYIERVTVSLNGGESSISNEVMLWMQQIEDWNPKIFTLSHIPDKYRLFVSKFVRRVAIARMADAPDLASIYHAKLREAYETEDKLMDPDLVKQSEQKLNKLLDEAETQLNETKYIAGEDFTLADSMFIPILSRLTLLNLEKEYIIGRPRLAEYYDMVKHRSSYKIVIGRYFSGWRKYRTLLKTICFLCIRNMFRKY</sequence>
<keyword evidence="4" id="KW-0808">Transferase</keyword>
<reference evidence="4 5" key="2">
    <citation type="journal article" date="2017" name="Nature">
        <title>The Apostasia genome and the evolution of orchids.</title>
        <authorList>
            <person name="Zhang G.Q."/>
            <person name="Liu K.W."/>
            <person name="Li Z."/>
            <person name="Lohaus R."/>
            <person name="Hsiao Y.Y."/>
            <person name="Niu S.C."/>
            <person name="Wang J.Y."/>
            <person name="Lin Y.C."/>
            <person name="Xu Q."/>
            <person name="Chen L.J."/>
            <person name="Yoshida K."/>
            <person name="Fujiwara S."/>
            <person name="Wang Z.W."/>
            <person name="Zhang Y.Q."/>
            <person name="Mitsuda N."/>
            <person name="Wang M."/>
            <person name="Liu G.H."/>
            <person name="Pecoraro L."/>
            <person name="Huang H.X."/>
            <person name="Xiao X.J."/>
            <person name="Lin M."/>
            <person name="Wu X.Y."/>
            <person name="Wu W.L."/>
            <person name="Chen Y.Y."/>
            <person name="Chang S.B."/>
            <person name="Sakamoto S."/>
            <person name="Ohme-Takagi M."/>
            <person name="Yagi M."/>
            <person name="Zeng S.J."/>
            <person name="Shen C.Y."/>
            <person name="Yeh C.M."/>
            <person name="Luo Y.B."/>
            <person name="Tsai W.C."/>
            <person name="Van de Peer Y."/>
            <person name="Liu Z.J."/>
        </authorList>
    </citation>
    <scope>NUCLEOTIDE SEQUENCE [LARGE SCALE GENOMIC DNA]</scope>
    <source>
        <tissue evidence="4">The whole plant</tissue>
    </source>
</reference>
<dbReference type="SFLD" id="SFLDG00358">
    <property type="entry name" value="Main_(cytGST)"/>
    <property type="match status" value="1"/>
</dbReference>
<dbReference type="OrthoDB" id="418495at2759"/>
<dbReference type="InterPro" id="IPR036249">
    <property type="entry name" value="Thioredoxin-like_sf"/>
</dbReference>
<dbReference type="SFLD" id="SFLDS00019">
    <property type="entry name" value="Glutathione_Transferase_(cytos"/>
    <property type="match status" value="1"/>
</dbReference>
<dbReference type="PANTHER" id="PTHR45374:SF1">
    <property type="entry name" value="GLUTATHIONE S-TRANSFERASE TCHQD"/>
    <property type="match status" value="1"/>
</dbReference>
<dbReference type="InterPro" id="IPR004045">
    <property type="entry name" value="Glutathione_S-Trfase_N"/>
</dbReference>
<gene>
    <name evidence="4" type="primary">TCHQD</name>
    <name evidence="4" type="ORF">MA16_Dca019780</name>
</gene>
<dbReference type="CDD" id="cd00570">
    <property type="entry name" value="GST_N_family"/>
    <property type="match status" value="1"/>
</dbReference>
<protein>
    <submittedName>
        <fullName evidence="4">Glutathione S-transferase TCHQD</fullName>
    </submittedName>
</protein>
<organism evidence="4 5">
    <name type="scientific">Dendrobium catenatum</name>
    <dbReference type="NCBI Taxonomy" id="906689"/>
    <lineage>
        <taxon>Eukaryota</taxon>
        <taxon>Viridiplantae</taxon>
        <taxon>Streptophyta</taxon>
        <taxon>Embryophyta</taxon>
        <taxon>Tracheophyta</taxon>
        <taxon>Spermatophyta</taxon>
        <taxon>Magnoliopsida</taxon>
        <taxon>Liliopsida</taxon>
        <taxon>Asparagales</taxon>
        <taxon>Orchidaceae</taxon>
        <taxon>Epidendroideae</taxon>
        <taxon>Malaxideae</taxon>
        <taxon>Dendrobiinae</taxon>
        <taxon>Dendrobium</taxon>
    </lineage>
</organism>
<evidence type="ECO:0000313" key="4">
    <source>
        <dbReference type="EMBL" id="PKU73199.1"/>
    </source>
</evidence>
<dbReference type="STRING" id="906689.A0A2I0WC17"/>
<dbReference type="PANTHER" id="PTHR45374">
    <property type="entry name" value="GLUTATHIONE S-TRANSFERASE TCHQD"/>
    <property type="match status" value="1"/>
</dbReference>
<evidence type="ECO:0000259" key="3">
    <source>
        <dbReference type="PROSITE" id="PS50405"/>
    </source>
</evidence>
<dbReference type="SUPFAM" id="SSF47616">
    <property type="entry name" value="GST C-terminal domain-like"/>
    <property type="match status" value="1"/>
</dbReference>
<reference evidence="4 5" key="1">
    <citation type="journal article" date="2016" name="Sci. Rep.">
        <title>The Dendrobium catenatum Lindl. genome sequence provides insights into polysaccharide synthase, floral development and adaptive evolution.</title>
        <authorList>
            <person name="Zhang G.Q."/>
            <person name="Xu Q."/>
            <person name="Bian C."/>
            <person name="Tsai W.C."/>
            <person name="Yeh C.M."/>
            <person name="Liu K.W."/>
            <person name="Yoshida K."/>
            <person name="Zhang L.S."/>
            <person name="Chang S.B."/>
            <person name="Chen F."/>
            <person name="Shi Y."/>
            <person name="Su Y.Y."/>
            <person name="Zhang Y.Q."/>
            <person name="Chen L.J."/>
            <person name="Yin Y."/>
            <person name="Lin M."/>
            <person name="Huang H."/>
            <person name="Deng H."/>
            <person name="Wang Z.W."/>
            <person name="Zhu S.L."/>
            <person name="Zhao X."/>
            <person name="Deng C."/>
            <person name="Niu S.C."/>
            <person name="Huang J."/>
            <person name="Wang M."/>
            <person name="Liu G.H."/>
            <person name="Yang H.J."/>
            <person name="Xiao X.J."/>
            <person name="Hsiao Y.Y."/>
            <person name="Wu W.L."/>
            <person name="Chen Y.Y."/>
            <person name="Mitsuda N."/>
            <person name="Ohme-Takagi M."/>
            <person name="Luo Y.B."/>
            <person name="Van de Peer Y."/>
            <person name="Liu Z.J."/>
        </authorList>
    </citation>
    <scope>NUCLEOTIDE SEQUENCE [LARGE SCALE GENOMIC DNA]</scope>
    <source>
        <tissue evidence="4">The whole plant</tissue>
    </source>
</reference>
<dbReference type="PROSITE" id="PS50405">
    <property type="entry name" value="GST_CTER"/>
    <property type="match status" value="1"/>
</dbReference>
<evidence type="ECO:0000259" key="2">
    <source>
        <dbReference type="PROSITE" id="PS50404"/>
    </source>
</evidence>
<dbReference type="GO" id="GO:0004364">
    <property type="term" value="F:glutathione transferase activity"/>
    <property type="evidence" value="ECO:0007669"/>
    <property type="project" value="InterPro"/>
</dbReference>
<dbReference type="Gene3D" id="1.20.1050.10">
    <property type="match status" value="1"/>
</dbReference>
<name>A0A2I0WC17_9ASPA</name>
<feature type="region of interest" description="Disordered" evidence="1">
    <location>
        <begin position="1"/>
        <end position="46"/>
    </location>
</feature>
<accession>A0A2I0WC17</accession>
<dbReference type="InterPro" id="IPR044617">
    <property type="entry name" value="TCHQD"/>
</dbReference>
<dbReference type="Pfam" id="PF13410">
    <property type="entry name" value="GST_C_2"/>
    <property type="match status" value="1"/>
</dbReference>
<proteinExistence type="predicted"/>
<evidence type="ECO:0000313" key="5">
    <source>
        <dbReference type="Proteomes" id="UP000233837"/>
    </source>
</evidence>
<dbReference type="AlphaFoldDB" id="A0A2I0WC17"/>
<feature type="domain" description="GST C-terminal" evidence="3">
    <location>
        <begin position="178"/>
        <end position="315"/>
    </location>
</feature>
<keyword evidence="5" id="KW-1185">Reference proteome</keyword>
<dbReference type="InterPro" id="IPR040079">
    <property type="entry name" value="Glutathione_S-Trfase"/>
</dbReference>
<dbReference type="Pfam" id="PF13409">
    <property type="entry name" value="GST_N_2"/>
    <property type="match status" value="1"/>
</dbReference>
<evidence type="ECO:0000256" key="1">
    <source>
        <dbReference type="SAM" id="MobiDB-lite"/>
    </source>
</evidence>
<dbReference type="Proteomes" id="UP000233837">
    <property type="component" value="Unassembled WGS sequence"/>
</dbReference>
<dbReference type="SUPFAM" id="SSF52833">
    <property type="entry name" value="Thioredoxin-like"/>
    <property type="match status" value="1"/>
</dbReference>
<dbReference type="Gene3D" id="3.40.30.10">
    <property type="entry name" value="Glutaredoxin"/>
    <property type="match status" value="1"/>
</dbReference>
<dbReference type="EMBL" id="KZ502767">
    <property type="protein sequence ID" value="PKU73199.1"/>
    <property type="molecule type" value="Genomic_DNA"/>
</dbReference>
<dbReference type="PROSITE" id="PS50404">
    <property type="entry name" value="GST_NTER"/>
    <property type="match status" value="1"/>
</dbReference>
<dbReference type="InterPro" id="IPR010987">
    <property type="entry name" value="Glutathione-S-Trfase_C-like"/>
</dbReference>
<dbReference type="CDD" id="cd00299">
    <property type="entry name" value="GST_C_family"/>
    <property type="match status" value="1"/>
</dbReference>
<feature type="domain" description="GST N-terminal" evidence="2">
    <location>
        <begin position="65"/>
        <end position="146"/>
    </location>
</feature>
<dbReference type="InterPro" id="IPR036282">
    <property type="entry name" value="Glutathione-S-Trfase_C_sf"/>
</dbReference>